<dbReference type="Gene3D" id="1.25.40.10">
    <property type="entry name" value="Tetratricopeptide repeat domain"/>
    <property type="match status" value="2"/>
</dbReference>
<dbReference type="SUPFAM" id="SSF48452">
    <property type="entry name" value="TPR-like"/>
    <property type="match status" value="2"/>
</dbReference>
<gene>
    <name evidence="1" type="ORF">KC729_12490</name>
</gene>
<sequence length="502" mass="55449">MNDRTLPTTEADLLAPIERLLSLPPNRFLLMEWSRTDPAGPDEARPDPTVVFATLYQSLLASCRVRPAKALEALQHLRSSRAAEELPASRPALSRLEAHAQSASGRMEIALDLYANAADEYRKLGLSLEEAKTRSGWTFALASVGRPREAERVASTAAKLVGSNEPLLRARLETNVATGWYNVGRFDRARDRYRNALRAFENAGATQDAALVSHNLGTVSLLLGETREAEALCARSEAFFHGIGAVIPELTSRAIRLVAGLGHGRWDEGVAKMASLREELQARGDARAEAWLHRELAGFFASVGVLEAAIPDARAASEMFAEVGLELDAAHASFVYGRLLAARGERQEALVHLHRAHRFWQRSESVAHTHRVGVEIARLYLAAGHLEEARRWLLRSRAYLDKHDPHGEGARARALVAELHLERGRPRLALGLALGAYRSATQFPAMLERPQMALVVARAHARLGHASDTVRWARIAVRRLESLLMRFGNRRLRILVGDSRDS</sequence>
<dbReference type="InterPro" id="IPR011990">
    <property type="entry name" value="TPR-like_helical_dom_sf"/>
</dbReference>
<evidence type="ECO:0000313" key="2">
    <source>
        <dbReference type="Proteomes" id="UP000697710"/>
    </source>
</evidence>
<dbReference type="AlphaFoldDB" id="A0A956M063"/>
<reference evidence="1" key="1">
    <citation type="submission" date="2020-04" db="EMBL/GenBank/DDBJ databases">
        <authorList>
            <person name="Zhang T."/>
        </authorList>
    </citation>
    <scope>NUCLEOTIDE SEQUENCE</scope>
    <source>
        <strain evidence="1">HKST-UBA01</strain>
    </source>
</reference>
<dbReference type="EMBL" id="JAGQHR010000400">
    <property type="protein sequence ID" value="MCA9728498.1"/>
    <property type="molecule type" value="Genomic_DNA"/>
</dbReference>
<feature type="non-terminal residue" evidence="1">
    <location>
        <position position="502"/>
    </location>
</feature>
<proteinExistence type="predicted"/>
<evidence type="ECO:0008006" key="3">
    <source>
        <dbReference type="Google" id="ProtNLM"/>
    </source>
</evidence>
<evidence type="ECO:0000313" key="1">
    <source>
        <dbReference type="EMBL" id="MCA9728498.1"/>
    </source>
</evidence>
<reference evidence="1" key="2">
    <citation type="journal article" date="2021" name="Microbiome">
        <title>Successional dynamics and alternative stable states in a saline activated sludge microbial community over 9 years.</title>
        <authorList>
            <person name="Wang Y."/>
            <person name="Ye J."/>
            <person name="Ju F."/>
            <person name="Liu L."/>
            <person name="Boyd J.A."/>
            <person name="Deng Y."/>
            <person name="Parks D.H."/>
            <person name="Jiang X."/>
            <person name="Yin X."/>
            <person name="Woodcroft B.J."/>
            <person name="Tyson G.W."/>
            <person name="Hugenholtz P."/>
            <person name="Polz M.F."/>
            <person name="Zhang T."/>
        </authorList>
    </citation>
    <scope>NUCLEOTIDE SEQUENCE</scope>
    <source>
        <strain evidence="1">HKST-UBA01</strain>
    </source>
</reference>
<comment type="caution">
    <text evidence="1">The sequence shown here is derived from an EMBL/GenBank/DDBJ whole genome shotgun (WGS) entry which is preliminary data.</text>
</comment>
<accession>A0A956M063</accession>
<protein>
    <recommendedName>
        <fullName evidence="3">Tetratricopeptide repeat protein</fullName>
    </recommendedName>
</protein>
<name>A0A956M063_UNCEI</name>
<dbReference type="Proteomes" id="UP000697710">
    <property type="component" value="Unassembled WGS sequence"/>
</dbReference>
<organism evidence="1 2">
    <name type="scientific">Eiseniibacteriota bacterium</name>
    <dbReference type="NCBI Taxonomy" id="2212470"/>
    <lineage>
        <taxon>Bacteria</taxon>
        <taxon>Candidatus Eiseniibacteriota</taxon>
    </lineage>
</organism>